<evidence type="ECO:0000256" key="1">
    <source>
        <dbReference type="SAM" id="Phobius"/>
    </source>
</evidence>
<keyword evidence="1" id="KW-0812">Transmembrane</keyword>
<evidence type="ECO:0000313" key="2">
    <source>
        <dbReference type="EMBL" id="MBB6468584.1"/>
    </source>
</evidence>
<keyword evidence="1" id="KW-1133">Transmembrane helix</keyword>
<dbReference type="EMBL" id="JACHGI010000011">
    <property type="protein sequence ID" value="MBB6468584.1"/>
    <property type="molecule type" value="Genomic_DNA"/>
</dbReference>
<dbReference type="AlphaFoldDB" id="A0A8E1WIL7"/>
<dbReference type="RefSeq" id="WP_184771239.1">
    <property type="nucleotide sequence ID" value="NZ_JACHGI010000011.1"/>
</dbReference>
<comment type="caution">
    <text evidence="2">The sequence shown here is derived from an EMBL/GenBank/DDBJ whole genome shotgun (WGS) entry which is preliminary data.</text>
</comment>
<organism evidence="2 3">
    <name type="scientific">Aminobacter carboxidus</name>
    <dbReference type="NCBI Taxonomy" id="376165"/>
    <lineage>
        <taxon>Bacteria</taxon>
        <taxon>Pseudomonadati</taxon>
        <taxon>Pseudomonadota</taxon>
        <taxon>Alphaproteobacteria</taxon>
        <taxon>Hyphomicrobiales</taxon>
        <taxon>Phyllobacteriaceae</taxon>
        <taxon>Aminobacter</taxon>
    </lineage>
</organism>
<feature type="transmembrane region" description="Helical" evidence="1">
    <location>
        <begin position="20"/>
        <end position="41"/>
    </location>
</feature>
<keyword evidence="1" id="KW-0472">Membrane</keyword>
<accession>A0A8E1WIL7</accession>
<protein>
    <submittedName>
        <fullName evidence="2">Uncharacterized protein</fullName>
    </submittedName>
</protein>
<dbReference type="Proteomes" id="UP000532373">
    <property type="component" value="Unassembled WGS sequence"/>
</dbReference>
<proteinExistence type="predicted"/>
<gene>
    <name evidence="2" type="ORF">HNQ96_004468</name>
</gene>
<evidence type="ECO:0000313" key="3">
    <source>
        <dbReference type="Proteomes" id="UP000532373"/>
    </source>
</evidence>
<reference evidence="2 3" key="1">
    <citation type="submission" date="2020-08" db="EMBL/GenBank/DDBJ databases">
        <title>Genomic Encyclopedia of Type Strains, Phase IV (KMG-IV): sequencing the most valuable type-strain genomes for metagenomic binning, comparative biology and taxonomic classification.</title>
        <authorList>
            <person name="Goeker M."/>
        </authorList>
    </citation>
    <scope>NUCLEOTIDE SEQUENCE [LARGE SCALE GENOMIC DNA]</scope>
    <source>
        <strain evidence="2 3">DSM 17454</strain>
    </source>
</reference>
<name>A0A8E1WIL7_9HYPH</name>
<sequence>MSKIEINATLKTLRVTAEGAIALVIGMTVAVVILGLAVKFLTDWL</sequence>